<evidence type="ECO:0000256" key="7">
    <source>
        <dbReference type="ARBA" id="ARBA00023136"/>
    </source>
</evidence>
<keyword evidence="6 9" id="KW-1133">Transmembrane helix</keyword>
<dbReference type="GO" id="GO:0005524">
    <property type="term" value="F:ATP binding"/>
    <property type="evidence" value="ECO:0007669"/>
    <property type="project" value="UniProtKB-KW"/>
</dbReference>
<feature type="transmembrane region" description="Helical" evidence="9">
    <location>
        <begin position="484"/>
        <end position="503"/>
    </location>
</feature>
<name>L8GGY5_ACACF</name>
<feature type="compositionally biased region" description="Low complexity" evidence="8">
    <location>
        <begin position="1148"/>
        <end position="1159"/>
    </location>
</feature>
<dbReference type="GO" id="GO:0140359">
    <property type="term" value="F:ABC-type transporter activity"/>
    <property type="evidence" value="ECO:0007669"/>
    <property type="project" value="InterPro"/>
</dbReference>
<comment type="subcellular location">
    <subcellularLocation>
        <location evidence="1">Membrane</location>
        <topology evidence="1">Multi-pass membrane protein</topology>
    </subcellularLocation>
</comment>
<dbReference type="GO" id="GO:0016020">
    <property type="term" value="C:membrane"/>
    <property type="evidence" value="ECO:0007669"/>
    <property type="project" value="UniProtKB-SubCell"/>
</dbReference>
<dbReference type="Pfam" id="PF00005">
    <property type="entry name" value="ABC_tran"/>
    <property type="match status" value="2"/>
</dbReference>
<dbReference type="Pfam" id="PF01061">
    <property type="entry name" value="ABC2_membrane"/>
    <property type="match status" value="2"/>
</dbReference>
<accession>L8GGY5</accession>
<evidence type="ECO:0000259" key="10">
    <source>
        <dbReference type="PROSITE" id="PS50893"/>
    </source>
</evidence>
<dbReference type="InterPro" id="IPR003439">
    <property type="entry name" value="ABC_transporter-like_ATP-bd"/>
</dbReference>
<evidence type="ECO:0000256" key="2">
    <source>
        <dbReference type="ARBA" id="ARBA00022448"/>
    </source>
</evidence>
<dbReference type="InterPro" id="IPR003593">
    <property type="entry name" value="AAA+_ATPase"/>
</dbReference>
<organism evidence="11 12">
    <name type="scientific">Acanthamoeba castellanii (strain ATCC 30010 / Neff)</name>
    <dbReference type="NCBI Taxonomy" id="1257118"/>
    <lineage>
        <taxon>Eukaryota</taxon>
        <taxon>Amoebozoa</taxon>
        <taxon>Discosea</taxon>
        <taxon>Longamoebia</taxon>
        <taxon>Centramoebida</taxon>
        <taxon>Acanthamoebidae</taxon>
        <taxon>Acanthamoeba</taxon>
    </lineage>
</organism>
<keyword evidence="12" id="KW-1185">Reference proteome</keyword>
<feature type="region of interest" description="Disordered" evidence="8">
    <location>
        <begin position="1141"/>
        <end position="1164"/>
    </location>
</feature>
<dbReference type="PROSITE" id="PS50893">
    <property type="entry name" value="ABC_TRANSPORTER_2"/>
    <property type="match status" value="2"/>
</dbReference>
<evidence type="ECO:0000256" key="6">
    <source>
        <dbReference type="ARBA" id="ARBA00022989"/>
    </source>
</evidence>
<dbReference type="SMART" id="SM00382">
    <property type="entry name" value="AAA"/>
    <property type="match status" value="2"/>
</dbReference>
<feature type="transmembrane region" description="Helical" evidence="9">
    <location>
        <begin position="1319"/>
        <end position="1346"/>
    </location>
</feature>
<dbReference type="SUPFAM" id="SSF52540">
    <property type="entry name" value="P-loop containing nucleoside triphosphate hydrolases"/>
    <property type="match status" value="2"/>
</dbReference>
<feature type="transmembrane region" description="Helical" evidence="9">
    <location>
        <begin position="1358"/>
        <end position="1380"/>
    </location>
</feature>
<evidence type="ECO:0000313" key="12">
    <source>
        <dbReference type="Proteomes" id="UP000011083"/>
    </source>
</evidence>
<dbReference type="InterPro" id="IPR017871">
    <property type="entry name" value="ABC_transporter-like_CS"/>
</dbReference>
<evidence type="ECO:0000256" key="9">
    <source>
        <dbReference type="SAM" id="Phobius"/>
    </source>
</evidence>
<dbReference type="OMA" id="YSKIWVH"/>
<dbReference type="VEuPathDB" id="AmoebaDB:ACA1_026990"/>
<gene>
    <name evidence="11" type="ORF">ACA1_026990</name>
</gene>
<feature type="transmembrane region" description="Helical" evidence="9">
    <location>
        <begin position="751"/>
        <end position="775"/>
    </location>
</feature>
<dbReference type="CDD" id="cd03232">
    <property type="entry name" value="ABCG_PDR_domain2"/>
    <property type="match status" value="1"/>
</dbReference>
<dbReference type="EMBL" id="KB008123">
    <property type="protein sequence ID" value="ELR12242.1"/>
    <property type="molecule type" value="Genomic_DNA"/>
</dbReference>
<feature type="transmembrane region" description="Helical" evidence="9">
    <location>
        <begin position="592"/>
        <end position="619"/>
    </location>
</feature>
<evidence type="ECO:0000313" key="11">
    <source>
        <dbReference type="EMBL" id="ELR12242.1"/>
    </source>
</evidence>
<dbReference type="PROSITE" id="PS00211">
    <property type="entry name" value="ABC_TRANSPORTER_1"/>
    <property type="match status" value="1"/>
</dbReference>
<dbReference type="GO" id="GO:0016887">
    <property type="term" value="F:ATP hydrolysis activity"/>
    <property type="evidence" value="ECO:0007669"/>
    <property type="project" value="InterPro"/>
</dbReference>
<feature type="transmembrane region" description="Helical" evidence="9">
    <location>
        <begin position="1387"/>
        <end position="1407"/>
    </location>
</feature>
<feature type="transmembrane region" description="Helical" evidence="9">
    <location>
        <begin position="1251"/>
        <end position="1268"/>
    </location>
</feature>
<dbReference type="OrthoDB" id="66620at2759"/>
<feature type="transmembrane region" description="Helical" evidence="9">
    <location>
        <begin position="515"/>
        <end position="535"/>
    </location>
</feature>
<feature type="domain" description="ABC transporter" evidence="10">
    <location>
        <begin position="106"/>
        <end position="347"/>
    </location>
</feature>
<feature type="transmembrane region" description="Helical" evidence="9">
    <location>
        <begin position="555"/>
        <end position="580"/>
    </location>
</feature>
<dbReference type="InterPro" id="IPR034003">
    <property type="entry name" value="ABCG_PDR_2"/>
</dbReference>
<dbReference type="KEGG" id="acan:ACA1_026990"/>
<reference evidence="11 12" key="1">
    <citation type="journal article" date="2013" name="Genome Biol.">
        <title>Genome of Acanthamoeba castellanii highlights extensive lateral gene transfer and early evolution of tyrosine kinase signaling.</title>
        <authorList>
            <person name="Clarke M."/>
            <person name="Lohan A.J."/>
            <person name="Liu B."/>
            <person name="Lagkouvardos I."/>
            <person name="Roy S."/>
            <person name="Zafar N."/>
            <person name="Bertelli C."/>
            <person name="Schilde C."/>
            <person name="Kianianmomeni A."/>
            <person name="Burglin T.R."/>
            <person name="Frech C."/>
            <person name="Turcotte B."/>
            <person name="Kopec K.O."/>
            <person name="Synnott J.M."/>
            <person name="Choo C."/>
            <person name="Paponov I."/>
            <person name="Finkler A."/>
            <person name="Soon Heng Tan C."/>
            <person name="Hutchins A.P."/>
            <person name="Weinmeier T."/>
            <person name="Rattei T."/>
            <person name="Chu J.S."/>
            <person name="Gimenez G."/>
            <person name="Irimia M."/>
            <person name="Rigden D.J."/>
            <person name="Fitzpatrick D.A."/>
            <person name="Lorenzo-Morales J."/>
            <person name="Bateman A."/>
            <person name="Chiu C.H."/>
            <person name="Tang P."/>
            <person name="Hegemann P."/>
            <person name="Fromm H."/>
            <person name="Raoult D."/>
            <person name="Greub G."/>
            <person name="Miranda-Saavedra D."/>
            <person name="Chen N."/>
            <person name="Nash P."/>
            <person name="Ginger M.L."/>
            <person name="Horn M."/>
            <person name="Schaap P."/>
            <person name="Caler L."/>
            <person name="Loftus B."/>
        </authorList>
    </citation>
    <scope>NUCLEOTIDE SEQUENCE [LARGE SCALE GENOMIC DNA]</scope>
    <source>
        <strain evidence="11 12">Neff</strain>
    </source>
</reference>
<dbReference type="RefSeq" id="XP_004334255.1">
    <property type="nucleotide sequence ID" value="XM_004334207.1"/>
</dbReference>
<keyword evidence="2" id="KW-0813">Transport</keyword>
<evidence type="ECO:0000256" key="1">
    <source>
        <dbReference type="ARBA" id="ARBA00004141"/>
    </source>
</evidence>
<dbReference type="Proteomes" id="UP000011083">
    <property type="component" value="Unassembled WGS sequence"/>
</dbReference>
<dbReference type="Gene3D" id="3.40.50.300">
    <property type="entry name" value="P-loop containing nucleotide triphosphate hydrolases"/>
    <property type="match status" value="2"/>
</dbReference>
<evidence type="ECO:0000256" key="5">
    <source>
        <dbReference type="ARBA" id="ARBA00022840"/>
    </source>
</evidence>
<keyword evidence="7 9" id="KW-0472">Membrane</keyword>
<protein>
    <submittedName>
        <fullName evidence="11">ABC2 type transporter superfamily protein</fullName>
    </submittedName>
</protein>
<evidence type="ECO:0000256" key="4">
    <source>
        <dbReference type="ARBA" id="ARBA00022741"/>
    </source>
</evidence>
<keyword evidence="3 9" id="KW-0812">Transmembrane</keyword>
<proteinExistence type="predicted"/>
<dbReference type="PANTHER" id="PTHR19241">
    <property type="entry name" value="ATP-BINDING CASSETTE TRANSPORTER"/>
    <property type="match status" value="1"/>
</dbReference>
<dbReference type="InterPro" id="IPR027417">
    <property type="entry name" value="P-loop_NTPase"/>
</dbReference>
<feature type="region of interest" description="Disordered" evidence="8">
    <location>
        <begin position="1"/>
        <end position="46"/>
    </location>
</feature>
<dbReference type="GeneID" id="14912734"/>
<sequence length="1514" mass="169172">MEADGAETPRLSDAESELEDVVDEEDEVLSGHEENGLESADSAVPEPRLQLKDKGTVLFSDYIKQTRKLINPNFQPIFAAVSHLTLSVHAPPPTNHHRDVWALFANQINRLVPAKRPQPVAILNDLSFYARPGEMTLVLGAPGCGKSSLLKLLANRLRAGKVHGSLTFNGKVPKRKHYHRDVAFIQQEDVHLATLTVKETLRFSADCQMPAGVAAKVKAERVEAILQLLGLTHRADTIVGDALLRGVSGGEKKRVTVGIEWTKSPGVWLFDEPTTGLDSSASFDVMRALRTIVNMGGTGLVSLLQPSYETFHLFDKVMILTRGEIAFLGKRTDALPYFERLGYKCRSTLNPAEFLQEVVESTSSPNPSKYRAVDEAQAHGGGDEDNAAAVADEDFDWLEPTDFVAAYKASEHYAHVIDTINDTNKNLNAEHGDDHKGDHPAKIELVDYARDAKYPTSIATQYWLLTKRAFTREWRDKTTNLSRVLAACALACILGTLFLRLGYHQSDINSRVGLTFAVLAYWAFGSLTALPLTIFERPVFYMQRDQKYYRTSPYLFSTIVAEIPTMMVEVGAFSSIIYWLTNLNEGDNGERFGYFVYISFLFYWSLDLDEVGLFVQAYTSARYVQTMRSFTRMVSVWSPSLLYAQSFAPTFVAMLLMFGGYLVPRIHIYGWWIWMYWANPVSYAFQGLASNEFWGREYSCEDSELVPPTSEANFNLPYPQGFDGNQACPVTSGTDYIVNSYGIFDREWLKWIMAVCVIGWWVIFTLATYAGMRFVRHSPPKKPRMKSVEVSEEQEREMKQFNIKAVKAHHLNHTHKHAHGHAHSDDESKKAGELKKMDSFADIEEAPVKGGMETEKMGGEFVEGGAYLSWHHLNYSVFARDGIVKKKELQLLHDVSGFVKPGMMLALMGSSGAGKSTLMDVLARRKTGGKITGEVLVNGRKTDANLSRIIGYVEQQDIHAPTQTIYEAIELSALCRLPAAIPVEEKKKYARSLLKILGLESIANRVIGVNAADGISADQRKRVTIGVEMAADPAILFLDEPTSGLDSFGAERVMTAVKIIASRGTSVVCTIHQPSATIFGMFTHLLLLKKGGFTTYFGPIGKSEGDYSVLLDYFSAMGHAMKPHQNPAEFILEVTGAGIPKTDDAKPHPAAGAADPADQAQKDVETGHKDENFYAEAYKHSDFCAETEKQLQAGIFPAVEKVDDEEKSRWRKIKERLTNRYASTYLQQFTQTMKRSFLAYWRSPEEFLQKVTVPLVLGVIIGTYFLQLNDTQQGAFQRGGLLYFSLLVSNLLGIQLKAKVILERPFMYRERASRTYTSLVYLACLVLVEIPFVLFNTVAFVIPVYFIAGLQYDAGRFWIFFAIYLLANLLSISIVHTICLASPNITLANALSALVFTLFSNFAGFLITRDNIPGWWIWAHYMDLDMYSIEALLINDVKGMTLKCSVHELVRVPIASVPGAFKEFCPITTGEAFLESLGMSADNLLRDSLVMLGWWIALIVACALLLKFVVHQKR</sequence>
<feature type="transmembrane region" description="Helical" evidence="9">
    <location>
        <begin position="640"/>
        <end position="663"/>
    </location>
</feature>
<evidence type="ECO:0000256" key="3">
    <source>
        <dbReference type="ARBA" id="ARBA00022692"/>
    </source>
</evidence>
<keyword evidence="5" id="KW-0067">ATP-binding</keyword>
<keyword evidence="4" id="KW-0547">Nucleotide-binding</keyword>
<dbReference type="InterPro" id="IPR013525">
    <property type="entry name" value="ABC2_TM"/>
</dbReference>
<feature type="compositionally biased region" description="Acidic residues" evidence="8">
    <location>
        <begin position="14"/>
        <end position="28"/>
    </location>
</feature>
<feature type="domain" description="ABC transporter" evidence="10">
    <location>
        <begin position="877"/>
        <end position="1115"/>
    </location>
</feature>
<evidence type="ECO:0000256" key="8">
    <source>
        <dbReference type="SAM" id="MobiDB-lite"/>
    </source>
</evidence>
<feature type="transmembrane region" description="Helical" evidence="9">
    <location>
        <begin position="1492"/>
        <end position="1510"/>
    </location>
</feature>